<dbReference type="STRING" id="595434.RISK_002788"/>
<evidence type="ECO:0000313" key="1">
    <source>
        <dbReference type="EMBL" id="KLU05026.1"/>
    </source>
</evidence>
<dbReference type="PATRIC" id="fig|595434.4.peg.2659"/>
<reference evidence="1" key="1">
    <citation type="submission" date="2015-05" db="EMBL/GenBank/DDBJ databases">
        <title>Permanent draft genome of Rhodopirellula islandicus K833.</title>
        <authorList>
            <person name="Kizina J."/>
            <person name="Richter M."/>
            <person name="Glockner F.O."/>
            <person name="Harder J."/>
        </authorList>
    </citation>
    <scope>NUCLEOTIDE SEQUENCE [LARGE SCALE GENOMIC DNA]</scope>
    <source>
        <strain evidence="1">K833</strain>
    </source>
</reference>
<keyword evidence="2" id="KW-1185">Reference proteome</keyword>
<protein>
    <submittedName>
        <fullName evidence="1">Uncharacterized protein</fullName>
    </submittedName>
</protein>
<gene>
    <name evidence="1" type="ORF">RISK_002788</name>
</gene>
<sequence length="51" mass="5797">MEYLDGWIKSSVEKFVWIGRSTTNDGTPSPHACRGESYRDFMKRKGAASEL</sequence>
<comment type="caution">
    <text evidence="1">The sequence shown here is derived from an EMBL/GenBank/DDBJ whole genome shotgun (WGS) entry which is preliminary data.</text>
</comment>
<organism evidence="1 2">
    <name type="scientific">Rhodopirellula islandica</name>
    <dbReference type="NCBI Taxonomy" id="595434"/>
    <lineage>
        <taxon>Bacteria</taxon>
        <taxon>Pseudomonadati</taxon>
        <taxon>Planctomycetota</taxon>
        <taxon>Planctomycetia</taxon>
        <taxon>Pirellulales</taxon>
        <taxon>Pirellulaceae</taxon>
        <taxon>Rhodopirellula</taxon>
    </lineage>
</organism>
<dbReference type="AlphaFoldDB" id="A0A0J1BEU6"/>
<dbReference type="Proteomes" id="UP000036367">
    <property type="component" value="Unassembled WGS sequence"/>
</dbReference>
<proteinExistence type="predicted"/>
<dbReference type="EMBL" id="LECT01000023">
    <property type="protein sequence ID" value="KLU05026.1"/>
    <property type="molecule type" value="Genomic_DNA"/>
</dbReference>
<name>A0A0J1BEU6_RHOIS</name>
<evidence type="ECO:0000313" key="2">
    <source>
        <dbReference type="Proteomes" id="UP000036367"/>
    </source>
</evidence>
<accession>A0A0J1BEU6</accession>